<name>A0AB34X1N4_9ACTO</name>
<reference evidence="1 2" key="1">
    <citation type="submission" date="2016-01" db="EMBL/GenBank/DDBJ databases">
        <authorList>
            <person name="Mitreva M."/>
            <person name="Pepin K.H."/>
            <person name="Mihindukulasuriya K.A."/>
            <person name="Fulton R."/>
            <person name="Fronick C."/>
            <person name="O'Laughlin M."/>
            <person name="Miner T."/>
            <person name="Herter B."/>
            <person name="Rosa B.A."/>
            <person name="Cordes M."/>
            <person name="Tomlinson C."/>
            <person name="Wollam A."/>
            <person name="Palsikar V.B."/>
            <person name="Mardis E.R."/>
            <person name="Wilson R.K."/>
        </authorList>
    </citation>
    <scope>NUCLEOTIDE SEQUENCE [LARGE SCALE GENOMIC DNA]</scope>
    <source>
        <strain evidence="1 2">DNF00696</strain>
    </source>
</reference>
<sequence length="88" mass="10063">MANEDLDARIEELDEELSQWQSHMQAVIDCYGLRSGDEAQIDGQTLTDLAGLFTVRMRDLKTAINAFRAPEQYARRRIESSPWGQYLG</sequence>
<comment type="caution">
    <text evidence="1">The sequence shown here is derived from an EMBL/GenBank/DDBJ whole genome shotgun (WGS) entry which is preliminary data.</text>
</comment>
<evidence type="ECO:0000313" key="2">
    <source>
        <dbReference type="Proteomes" id="UP000070572"/>
    </source>
</evidence>
<dbReference type="AlphaFoldDB" id="A0AB34X1N4"/>
<dbReference type="EMBL" id="LSDN01000003">
    <property type="protein sequence ID" value="KXB82010.1"/>
    <property type="molecule type" value="Genomic_DNA"/>
</dbReference>
<evidence type="ECO:0000313" key="1">
    <source>
        <dbReference type="EMBL" id="KXB82010.1"/>
    </source>
</evidence>
<dbReference type="RefSeq" id="WP_060919962.1">
    <property type="nucleotide sequence ID" value="NZ_KQ960676.1"/>
</dbReference>
<proteinExistence type="predicted"/>
<protein>
    <submittedName>
        <fullName evidence="1">Uncharacterized protein</fullName>
    </submittedName>
</protein>
<dbReference type="Proteomes" id="UP000070572">
    <property type="component" value="Unassembled WGS sequence"/>
</dbReference>
<accession>A0AB34X1N4</accession>
<organism evidence="1 2">
    <name type="scientific">Varibaculum cambriense</name>
    <dbReference type="NCBI Taxonomy" id="184870"/>
    <lineage>
        <taxon>Bacteria</taxon>
        <taxon>Bacillati</taxon>
        <taxon>Actinomycetota</taxon>
        <taxon>Actinomycetes</taxon>
        <taxon>Actinomycetales</taxon>
        <taxon>Actinomycetaceae</taxon>
        <taxon>Varibaculum</taxon>
    </lineage>
</organism>
<gene>
    <name evidence="1" type="ORF">HMPREF1862_00073</name>
</gene>